<dbReference type="AlphaFoldDB" id="K0JMY1"/>
<keyword evidence="1" id="KW-0812">Transmembrane</keyword>
<dbReference type="KEGG" id="bpw:WESB_2533"/>
<evidence type="ECO:0000313" key="3">
    <source>
        <dbReference type="Proteomes" id="UP000003759"/>
    </source>
</evidence>
<dbReference type="HOGENOM" id="CLU_2567116_0_0_12"/>
<evidence type="ECO:0000256" key="1">
    <source>
        <dbReference type="SAM" id="Phobius"/>
    </source>
</evidence>
<reference evidence="2 3" key="1">
    <citation type="journal article" date="2012" name="BMC Genomics">
        <title>Comparative genomics of Brachyspira pilosicoli strains: genome rearrangements, reductions and correlation of genetic compliment with phenotypic diversity.</title>
        <authorList>
            <person name="Mappley L.J."/>
            <person name="Black M.L."/>
            <person name="Abuoun M."/>
            <person name="Darby A.C."/>
            <person name="Woodward M.J."/>
            <person name="Parkhill J."/>
            <person name="Turner A.K."/>
            <person name="Bellgard M.I."/>
            <person name="La T."/>
            <person name="Phillips N.D."/>
            <person name="La Ragione R.M."/>
            <person name="Hampson D.J."/>
        </authorList>
    </citation>
    <scope>NUCLEOTIDE SEQUENCE [LARGE SCALE GENOMIC DNA]</scope>
    <source>
        <strain evidence="2">WesB</strain>
    </source>
</reference>
<sequence>MKKNIAVNINLKGGFLGLFSSPKNIIKNTLENCNNQGYHFVYALPPNPNPLFFIVQVLCLAFTLGIYCPVPSYIMILEKDE</sequence>
<dbReference type="EMBL" id="HE793032">
    <property type="protein sequence ID" value="CCG57995.1"/>
    <property type="molecule type" value="Genomic_DNA"/>
</dbReference>
<accession>K0JMY1</accession>
<feature type="transmembrane region" description="Helical" evidence="1">
    <location>
        <begin position="51"/>
        <end position="76"/>
    </location>
</feature>
<name>K0JMY1_BRAPL</name>
<protein>
    <submittedName>
        <fullName evidence="2">Unclassified</fullName>
    </submittedName>
</protein>
<organism evidence="2 3">
    <name type="scientific">Brachyspira pilosicoli WesB</name>
    <dbReference type="NCBI Taxonomy" id="1161918"/>
    <lineage>
        <taxon>Bacteria</taxon>
        <taxon>Pseudomonadati</taxon>
        <taxon>Spirochaetota</taxon>
        <taxon>Spirochaetia</taxon>
        <taxon>Brachyspirales</taxon>
        <taxon>Brachyspiraceae</taxon>
        <taxon>Brachyspira</taxon>
    </lineage>
</organism>
<proteinExistence type="predicted"/>
<gene>
    <name evidence="2" type="ORF">WESB_2533</name>
</gene>
<keyword evidence="1" id="KW-0472">Membrane</keyword>
<evidence type="ECO:0000313" key="2">
    <source>
        <dbReference type="EMBL" id="CCG57995.1"/>
    </source>
</evidence>
<dbReference type="RefSeq" id="WP_014934046.1">
    <property type="nucleotide sequence ID" value="NC_018604.1"/>
</dbReference>
<dbReference type="Proteomes" id="UP000003759">
    <property type="component" value="Chromosome"/>
</dbReference>
<dbReference type="PATRIC" id="fig|1161918.5.peg.2094"/>
<keyword evidence="1" id="KW-1133">Transmembrane helix</keyword>